<feature type="region of interest" description="Disordered" evidence="1">
    <location>
        <begin position="165"/>
        <end position="189"/>
    </location>
</feature>
<evidence type="ECO:0000313" key="3">
    <source>
        <dbReference type="Proteomes" id="UP000028582"/>
    </source>
</evidence>
<evidence type="ECO:0000313" key="2">
    <source>
        <dbReference type="EMBL" id="ETO82584.1"/>
    </source>
</evidence>
<dbReference type="OrthoDB" id="92309at2759"/>
<sequence length="277" mass="31450">MPSGASLFTSEAARSPPVDLEMLSESLIFQSVELVFEFKGYAVGAAKRILSRYHQNEDVEEALLCAGSRLWRWLQQRLRLEQEITDKQLLLPQPAVFPLRMQHTDYITERFDDVKTQLQLIHAAVDDLQTRGDQTDTKLSRLHEQLRRTPICRCEASIPSPQSFKEKVSSHITKVSEKRSASDRSGAPLLRLDRMEVPVGLAHPPTTLREESSAILYWIIKAVDSGTPKLNSGHRASQPREQASAEHEQLESEDNMNTTQEPAMHIAQMYQILVHDD</sequence>
<feature type="region of interest" description="Disordered" evidence="1">
    <location>
        <begin position="229"/>
        <end position="257"/>
    </location>
</feature>
<dbReference type="AlphaFoldDB" id="A0A081AUM3"/>
<gene>
    <name evidence="2" type="ORF">F444_03285</name>
</gene>
<name>A0A081AUM3_PHYNI</name>
<comment type="caution">
    <text evidence="2">The sequence shown here is derived from an EMBL/GenBank/DDBJ whole genome shotgun (WGS) entry which is preliminary data.</text>
</comment>
<feature type="compositionally biased region" description="Basic and acidic residues" evidence="1">
    <location>
        <begin position="165"/>
        <end position="182"/>
    </location>
</feature>
<reference evidence="2 3" key="1">
    <citation type="submission" date="2013-11" db="EMBL/GenBank/DDBJ databases">
        <title>The Genome Sequence of Phytophthora parasitica P1976.</title>
        <authorList>
            <consortium name="The Broad Institute Genomics Platform"/>
            <person name="Russ C."/>
            <person name="Tyler B."/>
            <person name="Panabieres F."/>
            <person name="Shan W."/>
            <person name="Tripathy S."/>
            <person name="Grunwald N."/>
            <person name="Machado M."/>
            <person name="Johnson C.S."/>
            <person name="Walker B."/>
            <person name="Young S."/>
            <person name="Zeng Q."/>
            <person name="Gargeya S."/>
            <person name="Fitzgerald M."/>
            <person name="Haas B."/>
            <person name="Abouelleil A."/>
            <person name="Allen A.W."/>
            <person name="Alvarado L."/>
            <person name="Arachchi H.M."/>
            <person name="Berlin A.M."/>
            <person name="Chapman S.B."/>
            <person name="Gainer-Dewar J."/>
            <person name="Goldberg J."/>
            <person name="Griggs A."/>
            <person name="Gujja S."/>
            <person name="Hansen M."/>
            <person name="Howarth C."/>
            <person name="Imamovic A."/>
            <person name="Ireland A."/>
            <person name="Larimer J."/>
            <person name="McCowan C."/>
            <person name="Murphy C."/>
            <person name="Pearson M."/>
            <person name="Poon T.W."/>
            <person name="Priest M."/>
            <person name="Roberts A."/>
            <person name="Saif S."/>
            <person name="Shea T."/>
            <person name="Sisk P."/>
            <person name="Sykes S."/>
            <person name="Wortman J."/>
            <person name="Nusbaum C."/>
            <person name="Birren B."/>
        </authorList>
    </citation>
    <scope>NUCLEOTIDE SEQUENCE [LARGE SCALE GENOMIC DNA]</scope>
    <source>
        <strain evidence="2 3">P1976</strain>
    </source>
</reference>
<proteinExistence type="predicted"/>
<evidence type="ECO:0000256" key="1">
    <source>
        <dbReference type="SAM" id="MobiDB-lite"/>
    </source>
</evidence>
<dbReference type="EMBL" id="ANJA01000672">
    <property type="protein sequence ID" value="ETO82584.1"/>
    <property type="molecule type" value="Genomic_DNA"/>
</dbReference>
<accession>A0A081AUM3</accession>
<organism evidence="2 3">
    <name type="scientific">Phytophthora nicotianae P1976</name>
    <dbReference type="NCBI Taxonomy" id="1317066"/>
    <lineage>
        <taxon>Eukaryota</taxon>
        <taxon>Sar</taxon>
        <taxon>Stramenopiles</taxon>
        <taxon>Oomycota</taxon>
        <taxon>Peronosporomycetes</taxon>
        <taxon>Peronosporales</taxon>
        <taxon>Peronosporaceae</taxon>
        <taxon>Phytophthora</taxon>
    </lineage>
</organism>
<dbReference type="Proteomes" id="UP000028582">
    <property type="component" value="Unassembled WGS sequence"/>
</dbReference>
<protein>
    <submittedName>
        <fullName evidence="2">Uncharacterized protein</fullName>
    </submittedName>
</protein>